<feature type="compositionally biased region" description="Low complexity" evidence="3">
    <location>
        <begin position="833"/>
        <end position="855"/>
    </location>
</feature>
<dbReference type="GO" id="GO:0005085">
    <property type="term" value="F:guanyl-nucleotide exchange factor activity"/>
    <property type="evidence" value="ECO:0007669"/>
    <property type="project" value="UniProtKB-KW"/>
</dbReference>
<dbReference type="Proteomes" id="UP000008854">
    <property type="component" value="Unassembled WGS sequence"/>
</dbReference>
<dbReference type="InterPro" id="IPR023578">
    <property type="entry name" value="Ras_GEF_dom_sf"/>
</dbReference>
<dbReference type="AlphaFoldDB" id="A0A5K4FB32"/>
<dbReference type="PANTHER" id="PTHR23113:SF312">
    <property type="entry name" value="RAL GUANINE NUCLEOTIDE DISSOCIATION STIMULATOR-LIKE, ISOFORM E"/>
    <property type="match status" value="1"/>
</dbReference>
<dbReference type="SUPFAM" id="SSF48366">
    <property type="entry name" value="Ras GEF"/>
    <property type="match status" value="3"/>
</dbReference>
<feature type="region of interest" description="Disordered" evidence="3">
    <location>
        <begin position="833"/>
        <end position="859"/>
    </location>
</feature>
<evidence type="ECO:0000313" key="5">
    <source>
        <dbReference type="Proteomes" id="UP000008854"/>
    </source>
</evidence>
<dbReference type="InParanoid" id="A0A5K4FB32"/>
<dbReference type="InterPro" id="IPR001895">
    <property type="entry name" value="RASGEF_cat_dom"/>
</dbReference>
<evidence type="ECO:0000259" key="4">
    <source>
        <dbReference type="PROSITE" id="PS50009"/>
    </source>
</evidence>
<dbReference type="Gene3D" id="1.10.840.10">
    <property type="entry name" value="Ras guanine-nucleotide exchange factors catalytic domain"/>
    <property type="match status" value="1"/>
</dbReference>
<organism evidence="5 6">
    <name type="scientific">Schistosoma mansoni</name>
    <name type="common">Blood fluke</name>
    <dbReference type="NCBI Taxonomy" id="6183"/>
    <lineage>
        <taxon>Eukaryota</taxon>
        <taxon>Metazoa</taxon>
        <taxon>Spiralia</taxon>
        <taxon>Lophotrochozoa</taxon>
        <taxon>Platyhelminthes</taxon>
        <taxon>Trematoda</taxon>
        <taxon>Digenea</taxon>
        <taxon>Strigeidida</taxon>
        <taxon>Schistosomatoidea</taxon>
        <taxon>Schistosomatidae</taxon>
        <taxon>Schistosoma</taxon>
    </lineage>
</organism>
<dbReference type="Pfam" id="PF00617">
    <property type="entry name" value="RasGEF"/>
    <property type="match status" value="1"/>
</dbReference>
<dbReference type="GO" id="GO:0005886">
    <property type="term" value="C:plasma membrane"/>
    <property type="evidence" value="ECO:0007669"/>
    <property type="project" value="TreeGrafter"/>
</dbReference>
<evidence type="ECO:0000256" key="3">
    <source>
        <dbReference type="SAM" id="MobiDB-lite"/>
    </source>
</evidence>
<reference evidence="5" key="1">
    <citation type="journal article" date="2012" name="PLoS Negl. Trop. Dis.">
        <title>A systematically improved high quality genome and transcriptome of the human blood fluke Schistosoma mansoni.</title>
        <authorList>
            <person name="Protasio A.V."/>
            <person name="Tsai I.J."/>
            <person name="Babbage A."/>
            <person name="Nichol S."/>
            <person name="Hunt M."/>
            <person name="Aslett M.A."/>
            <person name="De Silva N."/>
            <person name="Velarde G.S."/>
            <person name="Anderson T.J."/>
            <person name="Clark R.C."/>
            <person name="Davidson C."/>
            <person name="Dillon G.P."/>
            <person name="Holroyd N.E."/>
            <person name="LoVerde P.T."/>
            <person name="Lloyd C."/>
            <person name="McQuillan J."/>
            <person name="Oliveira G."/>
            <person name="Otto T.D."/>
            <person name="Parker-Manuel S.J."/>
            <person name="Quail M.A."/>
            <person name="Wilson R.A."/>
            <person name="Zerlotini A."/>
            <person name="Dunne D.W."/>
            <person name="Berriman M."/>
        </authorList>
    </citation>
    <scope>NUCLEOTIDE SEQUENCE [LARGE SCALE GENOMIC DNA]</scope>
    <source>
        <strain evidence="5">Puerto Rican</strain>
    </source>
</reference>
<evidence type="ECO:0000256" key="1">
    <source>
        <dbReference type="ARBA" id="ARBA00022658"/>
    </source>
</evidence>
<dbReference type="GO" id="GO:0007265">
    <property type="term" value="P:Ras protein signal transduction"/>
    <property type="evidence" value="ECO:0007669"/>
    <property type="project" value="TreeGrafter"/>
</dbReference>
<dbReference type="Gene3D" id="1.20.870.10">
    <property type="entry name" value="Son of sevenless (SoS) protein Chain: S domain 1"/>
    <property type="match status" value="1"/>
</dbReference>
<keyword evidence="5" id="KW-1185">Reference proteome</keyword>
<dbReference type="PROSITE" id="PS50009">
    <property type="entry name" value="RASGEF_CAT"/>
    <property type="match status" value="1"/>
</dbReference>
<dbReference type="STRING" id="6183.A0A5K4FB32"/>
<feature type="compositionally biased region" description="Polar residues" evidence="3">
    <location>
        <begin position="904"/>
        <end position="919"/>
    </location>
</feature>
<evidence type="ECO:0000256" key="2">
    <source>
        <dbReference type="PROSITE-ProRule" id="PRU00168"/>
    </source>
</evidence>
<proteinExistence type="predicted"/>
<accession>A0A5K4FB32</accession>
<feature type="domain" description="Ras-GEF" evidence="4">
    <location>
        <begin position="260"/>
        <end position="594"/>
    </location>
</feature>
<feature type="region of interest" description="Disordered" evidence="3">
    <location>
        <begin position="892"/>
        <end position="919"/>
    </location>
</feature>
<reference evidence="6" key="2">
    <citation type="submission" date="2019-11" db="UniProtKB">
        <authorList>
            <consortium name="WormBaseParasite"/>
        </authorList>
    </citation>
    <scope>IDENTIFICATION</scope>
    <source>
        <strain evidence="6">Puerto Rican</strain>
    </source>
</reference>
<dbReference type="ExpressionAtlas" id="A0A5K4FB32">
    <property type="expression patterns" value="baseline"/>
</dbReference>
<dbReference type="InterPro" id="IPR008937">
    <property type="entry name" value="Ras-like_GEF"/>
</dbReference>
<name>A0A5K4FB32_SCHMA</name>
<dbReference type="SMART" id="SM00147">
    <property type="entry name" value="RasGEF"/>
    <property type="match status" value="1"/>
</dbReference>
<dbReference type="WBParaSite" id="Smp_344690.3">
    <property type="protein sequence ID" value="Smp_344690.3"/>
    <property type="gene ID" value="Smp_344690"/>
</dbReference>
<dbReference type="InterPro" id="IPR036964">
    <property type="entry name" value="RASGEF_cat_dom_sf"/>
</dbReference>
<sequence>MALVNKIQPSQSVPPTRHPGKLKRVGSLVELFDFFVLNEGKVIDTVSVNTFLYTYRLFADMELVLEVVNKKFWDTCLSSLIPTSWKVGIISSFLYFLGAWLQQPHVKDFDSPQKIIHLKCLVRILAGWFDVFQPSYNQDSHNYILNEFMRCCGNNVFSKNQDATRIVLCNIDSEVWDRVTAEMEYLCRQAINCLKIIACKHQIDLNPEKKLPSVRIITINRASCHHSSHNPAMHKSEKHFKEIITITPSINPLINLWNLNLDTVAEQLTVADQRLFLDMELNDCLIYARGKPAPSVQATIDQYNKLYHLVQSSMFNSDQDFPILVEPTPIYSRRFNKRGNYNSPATRVSPQIITIWSKSSPNHNSSASDVGKLKTGCIITWIDIAYRLRQTRNYSALKAIIMALQSTPVLRLWHSWNVLEYHYHEHFMKFKYLASVVSFDNNQEQLRKRLDKCANKMYWYLKLNNPNPLCGDISRPGDISQFEDSDAEYSRRTKYSTSPNQSSYLSGVIPYLGVFLSDLTLLHHSSPDYISRSKYSPSNKNKQEIITNNQKSALPSTNTTTITDNNINDDINSSVISAINNTNYFSKQSVKNPYGIIKLLHISDQLGNFTRSTPDLSVVVASSSTVQSDNNSTKQSWKLLKNVSNTNASPVKPSVSADRNDNIQLNGRVKKEKFGLSRRHSTIDSTDDKLINLDKHRREFKILANIFLLQQNAQFYSLRPEPDFSTWFHSYPLISENEALNRSCDLEPADEQMQQHVNRPFRRFSIDLSAVKPASPYTFDTSDSSGAVDIINTNKPRHQRNDTNIHVERSKYAITRPPSATPIYATTTTTTSIMRNPNTHISNISSSTSGSLSRNNKSRINGTYSSSDLLDDIKYNRSTTTDELITGNTLDISNQQNNHKHNMKTSTSRWTTHKSSSTTFDTRNDYNSNLSITVSLHHTNSQHDGRVSPFIAKVAHLGSLSHGSHGHNDNHFSHSKQTQPIIQLSVSPVDSVSDVLSKALKLFGCADQKVDNYDLIHVHKDARDITLPKHFNFYESINYSSFNLSNNKHYELLEFICTPTIHNENNNDNNNSLNSSPSSSSTTAAYIKANNNTNYHGKKHNPKPNMTTTEYTKQYKLTSKSSNKHCTVELWS</sequence>
<dbReference type="PANTHER" id="PTHR23113">
    <property type="entry name" value="GUANINE NUCLEOTIDE EXCHANGE FACTOR"/>
    <property type="match status" value="1"/>
</dbReference>
<protein>
    <submittedName>
        <fullName evidence="6">Ras-GEF domain-containing protein</fullName>
    </submittedName>
</protein>
<evidence type="ECO:0000313" key="6">
    <source>
        <dbReference type="WBParaSite" id="Smp_344690.3"/>
    </source>
</evidence>
<keyword evidence="1 2" id="KW-0344">Guanine-nucleotide releasing factor</keyword>